<evidence type="ECO:0000313" key="2">
    <source>
        <dbReference type="EMBL" id="KAJ8869323.1"/>
    </source>
</evidence>
<feature type="region of interest" description="Disordered" evidence="1">
    <location>
        <begin position="113"/>
        <end position="160"/>
    </location>
</feature>
<gene>
    <name evidence="2" type="ORF">PR048_030898</name>
</gene>
<feature type="compositionally biased region" description="Basic and acidic residues" evidence="1">
    <location>
        <begin position="120"/>
        <end position="130"/>
    </location>
</feature>
<proteinExistence type="predicted"/>
<organism evidence="2 3">
    <name type="scientific">Dryococelus australis</name>
    <dbReference type="NCBI Taxonomy" id="614101"/>
    <lineage>
        <taxon>Eukaryota</taxon>
        <taxon>Metazoa</taxon>
        <taxon>Ecdysozoa</taxon>
        <taxon>Arthropoda</taxon>
        <taxon>Hexapoda</taxon>
        <taxon>Insecta</taxon>
        <taxon>Pterygota</taxon>
        <taxon>Neoptera</taxon>
        <taxon>Polyneoptera</taxon>
        <taxon>Phasmatodea</taxon>
        <taxon>Verophasmatodea</taxon>
        <taxon>Anareolatae</taxon>
        <taxon>Phasmatidae</taxon>
        <taxon>Eurycanthinae</taxon>
        <taxon>Dryococelus</taxon>
    </lineage>
</organism>
<protein>
    <recommendedName>
        <fullName evidence="4">Transmembrane protein</fullName>
    </recommendedName>
</protein>
<accession>A0ABQ9GD04</accession>
<evidence type="ECO:0008006" key="4">
    <source>
        <dbReference type="Google" id="ProtNLM"/>
    </source>
</evidence>
<evidence type="ECO:0000313" key="3">
    <source>
        <dbReference type="Proteomes" id="UP001159363"/>
    </source>
</evidence>
<evidence type="ECO:0000256" key="1">
    <source>
        <dbReference type="SAM" id="MobiDB-lite"/>
    </source>
</evidence>
<sequence length="1104" mass="123633">MIREINDENQKISLADNVTTKCVRRMERGLRKEIFADRERTLDGQGREEQCPLYTLLRSLIAKENARAEDQRGIGRGEEVVGRVTRVCRELAGRTGARESSLEGVYEQTESVSGNCEGFTEQRRNEEAGVKGRHPRKPHTSGITRHDSHMRKYRSDPAGDRDRFARVEGEMLITRTGSMAACRLATSGARRRITFLSGIQMTAKVEFGDILAGDVIHGSVQSRAEQRIAPTRGIIVCVACHFLRSPHHTSRVAIGGTHPYGEAIRPGNSATLCVPHPARFPELSPIENVWDQIGGPTVAVTYAEHPTTVYASMTDHIAGCFHATGVPPTYLVHPAIHAWYGTIFWCSLYTLPCHVPVATYMPLRWHLQDGQFNFFADESMHSEAAGITSVESTPLAARLSEAAGTERGREKVPASLSLSSYNPLSCRHGDHGTTTLNEGNRREDKPAQRHLTPTHTHNTYTAVYLPYLHTSVIKPLENHPVNEVLPRPIEALPTTTPREKFLPERGFSRHRTIDYRRGRVTSPRCAEPVSGSQHSTAFVPTPLATPPANVARLSRWSYVTCYKAGQLRSDVVTQAATTHVAHKDDLVGNKSAEHRIPAATTACSHCTCVCRVEKVELRELDGSDEGEMRREWSSASEYNGGGKREILEKIRRPAASSGTIPTCNPGVTRRDVATSLPPPQPIRMSANSSLCNKITTRDSSSVHTDKDEICTHTSEEVDLTESLKRPLTTSVYWRPSTTACPQISTSLVAEKSQEQGWYIIIALSWYGAFKIVVYLLAQRGGQREKQRERERRAEKERQERENERERERTRDNRERGGEDTPSFCKPDNRFGHYINPAFPATNVNSQQPQAQEHMASSITDVHTSQQEMIGETRQQKPDNRFGHYINPAFPATNVNSQQPQAQEHMASSITDVHTSQQEMIGEIRQQHSIATTRDRNRHVKLEQLVEQLRESQLLRPRQHEDVETDIVSDWLLHVMEYSILWLDCSPPTKANPPGSLTNFCTWESCRTMRVFSGIFPYASTLHSGAAPFSPHFTLIDTQDLVKRIPQCVCGISLHVTKWHCFEPNLHGNTARLARRSDEALVVRVSVARIATSLLDLGTRSCVLL</sequence>
<feature type="region of interest" description="Disordered" evidence="1">
    <location>
        <begin position="780"/>
        <end position="829"/>
    </location>
</feature>
<reference evidence="2 3" key="1">
    <citation type="submission" date="2023-02" db="EMBL/GenBank/DDBJ databases">
        <title>LHISI_Scaffold_Assembly.</title>
        <authorList>
            <person name="Stuart O.P."/>
            <person name="Cleave R."/>
            <person name="Magrath M.J.L."/>
            <person name="Mikheyev A.S."/>
        </authorList>
    </citation>
    <scope>NUCLEOTIDE SEQUENCE [LARGE SCALE GENOMIC DNA]</scope>
    <source>
        <strain evidence="2">Daus_M_001</strain>
        <tissue evidence="2">Leg muscle</tissue>
    </source>
</reference>
<dbReference type="Proteomes" id="UP001159363">
    <property type="component" value="Chromosome 13"/>
</dbReference>
<feature type="region of interest" description="Disordered" evidence="1">
    <location>
        <begin position="427"/>
        <end position="453"/>
    </location>
</feature>
<name>A0ABQ9GD04_9NEOP</name>
<feature type="compositionally biased region" description="Basic and acidic residues" evidence="1">
    <location>
        <begin position="781"/>
        <end position="818"/>
    </location>
</feature>
<comment type="caution">
    <text evidence="2">The sequence shown here is derived from an EMBL/GenBank/DDBJ whole genome shotgun (WGS) entry which is preliminary data.</text>
</comment>
<dbReference type="EMBL" id="JARBHB010000014">
    <property type="protein sequence ID" value="KAJ8869323.1"/>
    <property type="molecule type" value="Genomic_DNA"/>
</dbReference>
<keyword evidence="3" id="KW-1185">Reference proteome</keyword>